<dbReference type="InterPro" id="IPR036291">
    <property type="entry name" value="NAD(P)-bd_dom_sf"/>
</dbReference>
<comment type="caution">
    <text evidence="3">The sequence shown here is derived from an EMBL/GenBank/DDBJ whole genome shotgun (WGS) entry which is preliminary data.</text>
</comment>
<dbReference type="Pfam" id="PF13561">
    <property type="entry name" value="adh_short_C2"/>
    <property type="match status" value="1"/>
</dbReference>
<protein>
    <submittedName>
        <fullName evidence="3">Gluconate 5-dehydrogenase/2-deoxy-D-gluconate 3-dehydrogenase</fullName>
        <ecNumber evidence="3">1.1.1.125</ecNumber>
        <ecNumber evidence="3">1.1.1.69</ecNumber>
    </submittedName>
</protein>
<dbReference type="EMBL" id="JACIDY010000013">
    <property type="protein sequence ID" value="MBB3941652.1"/>
    <property type="molecule type" value="Genomic_DNA"/>
</dbReference>
<sequence length="257" mass="26006">MTDADAVPAALSAMFGLTGKVALVTGGAVGMGKACGLVLAAAGATVVLADDADRIASLADLPGTVSLATIDITSPASVEQVVSDVAKAHGGIDILINGAVVNHNKPLLDIDAEEWDRVQAVNLKGAFLMIKAVIPHMRNRGGGRVINITTMGSVHPVLNGNGAYSASRAGLNQLTRNVALDFASDQITANAVLPGAIRTETINPDFRPTGPGADMTRHVGGFGVPEDVTGLVLLLASPAGRYISGQAIAVDGGFLIG</sequence>
<dbReference type="PRINTS" id="PR00080">
    <property type="entry name" value="SDRFAMILY"/>
</dbReference>
<organism evidence="3 4">
    <name type="scientific">Novosphingobium fluoreni</name>
    <dbReference type="NCBI Taxonomy" id="1391222"/>
    <lineage>
        <taxon>Bacteria</taxon>
        <taxon>Pseudomonadati</taxon>
        <taxon>Pseudomonadota</taxon>
        <taxon>Alphaproteobacteria</taxon>
        <taxon>Sphingomonadales</taxon>
        <taxon>Sphingomonadaceae</taxon>
        <taxon>Novosphingobium</taxon>
    </lineage>
</organism>
<evidence type="ECO:0000313" key="3">
    <source>
        <dbReference type="EMBL" id="MBB3941652.1"/>
    </source>
</evidence>
<keyword evidence="4" id="KW-1185">Reference proteome</keyword>
<reference evidence="3 4" key="1">
    <citation type="submission" date="2020-08" db="EMBL/GenBank/DDBJ databases">
        <title>Genomic Encyclopedia of Type Strains, Phase IV (KMG-IV): sequencing the most valuable type-strain genomes for metagenomic binning, comparative biology and taxonomic classification.</title>
        <authorList>
            <person name="Goeker M."/>
        </authorList>
    </citation>
    <scope>NUCLEOTIDE SEQUENCE [LARGE SCALE GENOMIC DNA]</scope>
    <source>
        <strain evidence="3 4">DSM 27568</strain>
    </source>
</reference>
<dbReference type="RefSeq" id="WP_221226195.1">
    <property type="nucleotide sequence ID" value="NZ_JACIDY010000013.1"/>
</dbReference>
<evidence type="ECO:0000256" key="2">
    <source>
        <dbReference type="ARBA" id="ARBA00023002"/>
    </source>
</evidence>
<dbReference type="PANTHER" id="PTHR24321">
    <property type="entry name" value="DEHYDROGENASES, SHORT CHAIN"/>
    <property type="match status" value="1"/>
</dbReference>
<dbReference type="Proteomes" id="UP000561459">
    <property type="component" value="Unassembled WGS sequence"/>
</dbReference>
<dbReference type="PANTHER" id="PTHR24321:SF8">
    <property type="entry name" value="ESTRADIOL 17-BETA-DEHYDROGENASE 8-RELATED"/>
    <property type="match status" value="1"/>
</dbReference>
<evidence type="ECO:0000313" key="4">
    <source>
        <dbReference type="Proteomes" id="UP000561459"/>
    </source>
</evidence>
<name>A0A7W6CB02_9SPHN</name>
<accession>A0A7W6CB02</accession>
<dbReference type="AlphaFoldDB" id="A0A7W6CB02"/>
<dbReference type="FunFam" id="3.40.50.720:FF:000084">
    <property type="entry name" value="Short-chain dehydrogenase reductase"/>
    <property type="match status" value="1"/>
</dbReference>
<gene>
    <name evidence="3" type="ORF">GGR39_003333</name>
</gene>
<dbReference type="CDD" id="cd05233">
    <property type="entry name" value="SDR_c"/>
    <property type="match status" value="1"/>
</dbReference>
<dbReference type="EC" id="1.1.1.125" evidence="3"/>
<dbReference type="EC" id="1.1.1.69" evidence="3"/>
<dbReference type="GO" id="GO:0008874">
    <property type="term" value="F:gluconate 5-dehydrogenase activity"/>
    <property type="evidence" value="ECO:0007669"/>
    <property type="project" value="UniProtKB-EC"/>
</dbReference>
<dbReference type="InterPro" id="IPR002347">
    <property type="entry name" value="SDR_fam"/>
</dbReference>
<evidence type="ECO:0000256" key="1">
    <source>
        <dbReference type="ARBA" id="ARBA00006484"/>
    </source>
</evidence>
<proteinExistence type="inferred from homology"/>
<dbReference type="GO" id="GO:0008678">
    <property type="term" value="F:2-deoxy-D-gluconate 3-dehydrogenase activity"/>
    <property type="evidence" value="ECO:0007669"/>
    <property type="project" value="UniProtKB-EC"/>
</dbReference>
<keyword evidence="2 3" id="KW-0560">Oxidoreductase</keyword>
<dbReference type="SUPFAM" id="SSF51735">
    <property type="entry name" value="NAD(P)-binding Rossmann-fold domains"/>
    <property type="match status" value="1"/>
</dbReference>
<dbReference type="PRINTS" id="PR00081">
    <property type="entry name" value="GDHRDH"/>
</dbReference>
<comment type="similarity">
    <text evidence="1">Belongs to the short-chain dehydrogenases/reductases (SDR) family.</text>
</comment>
<dbReference type="Gene3D" id="3.40.50.720">
    <property type="entry name" value="NAD(P)-binding Rossmann-like Domain"/>
    <property type="match status" value="1"/>
</dbReference>